<reference evidence="1" key="1">
    <citation type="submission" date="2023-12" db="EMBL/GenBank/DDBJ databases">
        <title>Genome assembly of Anisodus tanguticus.</title>
        <authorList>
            <person name="Wang Y.-J."/>
        </authorList>
    </citation>
    <scope>NUCLEOTIDE SEQUENCE</scope>
    <source>
        <strain evidence="1">KB-2021</strain>
        <tissue evidence="1">Leaf</tissue>
    </source>
</reference>
<dbReference type="EMBL" id="JAVYJV010000016">
    <property type="protein sequence ID" value="KAK4351370.1"/>
    <property type="molecule type" value="Genomic_DNA"/>
</dbReference>
<dbReference type="AlphaFoldDB" id="A0AAE1V8H3"/>
<sequence length="81" mass="9524">MQFTMILASSSRPNVDNAPLEERYVGLNINDVRIELDYVDDEDVSAYEKHEDNPQFCIISRVLDGKRHTDDGRYDFERTRE</sequence>
<proteinExistence type="predicted"/>
<dbReference type="Proteomes" id="UP001291623">
    <property type="component" value="Unassembled WGS sequence"/>
</dbReference>
<name>A0AAE1V8H3_9SOLA</name>
<organism evidence="1 2">
    <name type="scientific">Anisodus tanguticus</name>
    <dbReference type="NCBI Taxonomy" id="243964"/>
    <lineage>
        <taxon>Eukaryota</taxon>
        <taxon>Viridiplantae</taxon>
        <taxon>Streptophyta</taxon>
        <taxon>Embryophyta</taxon>
        <taxon>Tracheophyta</taxon>
        <taxon>Spermatophyta</taxon>
        <taxon>Magnoliopsida</taxon>
        <taxon>eudicotyledons</taxon>
        <taxon>Gunneridae</taxon>
        <taxon>Pentapetalae</taxon>
        <taxon>asterids</taxon>
        <taxon>lamiids</taxon>
        <taxon>Solanales</taxon>
        <taxon>Solanaceae</taxon>
        <taxon>Solanoideae</taxon>
        <taxon>Hyoscyameae</taxon>
        <taxon>Anisodus</taxon>
    </lineage>
</organism>
<keyword evidence="2" id="KW-1185">Reference proteome</keyword>
<protein>
    <submittedName>
        <fullName evidence="1">Uncharacterized protein</fullName>
    </submittedName>
</protein>
<evidence type="ECO:0000313" key="1">
    <source>
        <dbReference type="EMBL" id="KAK4351370.1"/>
    </source>
</evidence>
<comment type="caution">
    <text evidence="1">The sequence shown here is derived from an EMBL/GenBank/DDBJ whole genome shotgun (WGS) entry which is preliminary data.</text>
</comment>
<accession>A0AAE1V8H3</accession>
<gene>
    <name evidence="1" type="ORF">RND71_030683</name>
</gene>
<evidence type="ECO:0000313" key="2">
    <source>
        <dbReference type="Proteomes" id="UP001291623"/>
    </source>
</evidence>